<reference evidence="2" key="1">
    <citation type="submission" date="2018-06" db="EMBL/GenBank/DDBJ databases">
        <authorList>
            <person name="Zhirakovskaya E."/>
        </authorList>
    </citation>
    <scope>NUCLEOTIDE SEQUENCE</scope>
</reference>
<proteinExistence type="predicted"/>
<dbReference type="AlphaFoldDB" id="A0A3B0Z9S3"/>
<dbReference type="SUPFAM" id="SSF56672">
    <property type="entry name" value="DNA/RNA polymerases"/>
    <property type="match status" value="1"/>
</dbReference>
<evidence type="ECO:0000313" key="2">
    <source>
        <dbReference type="EMBL" id="VAW85740.1"/>
    </source>
</evidence>
<dbReference type="PANTHER" id="PTHR34047">
    <property type="entry name" value="NUCLEAR INTRON MATURASE 1, MITOCHONDRIAL-RELATED"/>
    <property type="match status" value="1"/>
</dbReference>
<dbReference type="PROSITE" id="PS50878">
    <property type="entry name" value="RT_POL"/>
    <property type="match status" value="1"/>
</dbReference>
<feature type="domain" description="Reverse transcriptase" evidence="1">
    <location>
        <begin position="91"/>
        <end position="295"/>
    </location>
</feature>
<evidence type="ECO:0000259" key="1">
    <source>
        <dbReference type="PROSITE" id="PS50878"/>
    </source>
</evidence>
<organism evidence="2">
    <name type="scientific">hydrothermal vent metagenome</name>
    <dbReference type="NCBI Taxonomy" id="652676"/>
    <lineage>
        <taxon>unclassified sequences</taxon>
        <taxon>metagenomes</taxon>
        <taxon>ecological metagenomes</taxon>
    </lineage>
</organism>
<dbReference type="PANTHER" id="PTHR34047:SF8">
    <property type="entry name" value="PROTEIN YKFC"/>
    <property type="match status" value="1"/>
</dbReference>
<sequence length="295" mass="33700">MGKDLTEVRSSQRTLIPDVEDWERHELTSLRGIAYKAKTQADYRFRDLSREINQTLLDYSFRKLNKKAAAGVDRVSYTGYKENYVANTANLIDRLKRGAYRARLVKRKHIPKGAGKTRALGLPVLEDKLLQTAVSGILSAIYEQDFHPFSYGYRPKRNARQAADDLVVRMQFGRFGYVVEADIKGFFNHIDHDKLLAILAQRIDDKRFLNLIKKWLKAGILEEDQTLQYPEEGTPQGGSISPILANIYLHHVIDEWFESSVKPHLEGDAIICRYADDCVPRRRTGGRSPPCSYAA</sequence>
<gene>
    <name evidence="2" type="ORF">MNBD_GAMMA18-2048</name>
</gene>
<keyword evidence="2" id="KW-0808">Transferase</keyword>
<dbReference type="EC" id="2.7.7.49" evidence="2"/>
<dbReference type="GO" id="GO:0003964">
    <property type="term" value="F:RNA-directed DNA polymerase activity"/>
    <property type="evidence" value="ECO:0007669"/>
    <property type="project" value="UniProtKB-KW"/>
</dbReference>
<dbReference type="CDD" id="cd01651">
    <property type="entry name" value="RT_G2_intron"/>
    <property type="match status" value="1"/>
</dbReference>
<name>A0A3B0Z9S3_9ZZZZ</name>
<dbReference type="InterPro" id="IPR000477">
    <property type="entry name" value="RT_dom"/>
</dbReference>
<keyword evidence="2" id="KW-0695">RNA-directed DNA polymerase</keyword>
<dbReference type="InterPro" id="IPR051083">
    <property type="entry name" value="GrpII_Intron_Splice-Mob/Def"/>
</dbReference>
<dbReference type="Pfam" id="PF00078">
    <property type="entry name" value="RVT_1"/>
    <property type="match status" value="1"/>
</dbReference>
<accession>A0A3B0Z9S3</accession>
<keyword evidence="2" id="KW-0548">Nucleotidyltransferase</keyword>
<dbReference type="InterPro" id="IPR043502">
    <property type="entry name" value="DNA/RNA_pol_sf"/>
</dbReference>
<dbReference type="EMBL" id="UOFP01000106">
    <property type="protein sequence ID" value="VAW85740.1"/>
    <property type="molecule type" value="Genomic_DNA"/>
</dbReference>
<protein>
    <submittedName>
        <fullName evidence="2">Retron-type RNA-directed DNA polymerase</fullName>
        <ecNumber evidence="2">2.7.7.49</ecNumber>
    </submittedName>
</protein>